<reference evidence="6" key="2">
    <citation type="submission" date="2025-04" db="UniProtKB">
        <authorList>
            <consortium name="RefSeq"/>
        </authorList>
    </citation>
    <scope>IDENTIFICATION</scope>
    <source>
        <strain evidence="6">Punador</strain>
    </source>
</reference>
<dbReference type="Proteomes" id="UP001652620">
    <property type="component" value="Chromosome 1"/>
</dbReference>
<accession>A0A034WT44</accession>
<dbReference type="InterPro" id="IPR006708">
    <property type="entry name" value="Pex19"/>
</dbReference>
<evidence type="ECO:0000313" key="4">
    <source>
        <dbReference type="EMBL" id="JAC57360.1"/>
    </source>
</evidence>
<dbReference type="GO" id="GO:0045046">
    <property type="term" value="P:protein import into peroxisome membrane"/>
    <property type="evidence" value="ECO:0007669"/>
    <property type="project" value="TreeGrafter"/>
</dbReference>
<dbReference type="GO" id="GO:0033328">
    <property type="term" value="F:peroxisome membrane targeting sequence binding"/>
    <property type="evidence" value="ECO:0007669"/>
    <property type="project" value="TreeGrafter"/>
</dbReference>
<dbReference type="OrthoDB" id="21292at2759"/>
<reference evidence="5" key="3">
    <citation type="submission" date="2025-05" db="UniProtKB">
        <authorList>
            <consortium name="RefSeq"/>
        </authorList>
    </citation>
    <scope>NUCLEOTIDE SEQUENCE [LARGE SCALE GENOMIC DNA]</scope>
</reference>
<keyword evidence="5" id="KW-1185">Reference proteome</keyword>
<evidence type="ECO:0000256" key="2">
    <source>
        <dbReference type="ARBA" id="ARBA00029688"/>
    </source>
</evidence>
<proteinExistence type="inferred from homology"/>
<dbReference type="GeneID" id="105224401"/>
<feature type="region of interest" description="Disordered" evidence="3">
    <location>
        <begin position="1"/>
        <end position="54"/>
    </location>
</feature>
<name>A0A034WT44_BACDO</name>
<dbReference type="InterPro" id="IPR038322">
    <property type="entry name" value="Pex19_C_sf"/>
</dbReference>
<dbReference type="Gene3D" id="1.20.120.900">
    <property type="entry name" value="Pex19, mPTS binding domain"/>
    <property type="match status" value="1"/>
</dbReference>
<protein>
    <recommendedName>
        <fullName evidence="2">Peroxin-19</fullName>
    </recommendedName>
</protein>
<dbReference type="GO" id="GO:0005778">
    <property type="term" value="C:peroxisomal membrane"/>
    <property type="evidence" value="ECO:0007669"/>
    <property type="project" value="TreeGrafter"/>
</dbReference>
<sequence>MSENKQNDKKELDELLDNALQDFDKKSSSGSTVDADNSLTTNGSPAGSAADAGTAADPDAFFIEQANVLAERMQTLFGGPNTPSGELPPMPQDPDQILAGFKKMAEAAAMTLQGENPASDEDVAKYSDSIAQALKGLQEGSENLSAPVSENDVASMFSGLNLENPGEGDNNMFLPFMEGMMQSLLSAEILLPSIKELVEKYPKYFEQHGDKISAEDRERYEKQLELYKVLEKQLEAEKPDDSATVKREKFKAVLDHMRRLQEFGNPPEEILAETAGDLPMLDPNLAGAAGAGANPQCPMM</sequence>
<dbReference type="RefSeq" id="XP_011200774.1">
    <property type="nucleotide sequence ID" value="XM_011202472.3"/>
</dbReference>
<evidence type="ECO:0000256" key="1">
    <source>
        <dbReference type="ARBA" id="ARBA00006326"/>
    </source>
</evidence>
<feature type="compositionally biased region" description="Basic and acidic residues" evidence="3">
    <location>
        <begin position="1"/>
        <end position="13"/>
    </location>
</feature>
<dbReference type="PANTHER" id="PTHR12774">
    <property type="entry name" value="PEROXISOMAL BIOGENESIS FACTOR 19"/>
    <property type="match status" value="1"/>
</dbReference>
<feature type="region of interest" description="Disordered" evidence="3">
    <location>
        <begin position="76"/>
        <end position="96"/>
    </location>
</feature>
<feature type="compositionally biased region" description="Polar residues" evidence="3">
    <location>
        <begin position="28"/>
        <end position="42"/>
    </location>
</feature>
<feature type="compositionally biased region" description="Low complexity" evidence="3">
    <location>
        <begin position="43"/>
        <end position="54"/>
    </location>
</feature>
<dbReference type="CTD" id="5824"/>
<dbReference type="KEGG" id="bdr:105224401"/>
<reference evidence="4" key="1">
    <citation type="journal article" date="2014" name="BMC Genomics">
        <title>Characterizing the developmental transcriptome of the oriental fruit fly, Bactrocera dorsalis (Diptera: Tephritidae) through comparative genomic analysis with Drosophila melanogaster utilizing modENCODE datasets.</title>
        <authorList>
            <person name="Geib S.M."/>
            <person name="Calla B."/>
            <person name="Hall B."/>
            <person name="Hou S."/>
            <person name="Manoukis N.C."/>
        </authorList>
    </citation>
    <scope>NUCLEOTIDE SEQUENCE</scope>
    <source>
        <strain evidence="4">Punador</strain>
    </source>
</reference>
<evidence type="ECO:0000256" key="3">
    <source>
        <dbReference type="SAM" id="MobiDB-lite"/>
    </source>
</evidence>
<evidence type="ECO:0000313" key="6">
    <source>
        <dbReference type="RefSeq" id="XP_011200774.1"/>
    </source>
</evidence>
<evidence type="ECO:0000313" key="5">
    <source>
        <dbReference type="Proteomes" id="UP001652620"/>
    </source>
</evidence>
<dbReference type="AlphaFoldDB" id="A0A034WT44"/>
<dbReference type="OMA" id="YEPMKEM"/>
<organism evidence="4">
    <name type="scientific">Bactrocera dorsalis</name>
    <name type="common">Oriental fruit fly</name>
    <name type="synonym">Dacus dorsalis</name>
    <dbReference type="NCBI Taxonomy" id="27457"/>
    <lineage>
        <taxon>Eukaryota</taxon>
        <taxon>Metazoa</taxon>
        <taxon>Ecdysozoa</taxon>
        <taxon>Arthropoda</taxon>
        <taxon>Hexapoda</taxon>
        <taxon>Insecta</taxon>
        <taxon>Pterygota</taxon>
        <taxon>Neoptera</taxon>
        <taxon>Endopterygota</taxon>
        <taxon>Diptera</taxon>
        <taxon>Brachycera</taxon>
        <taxon>Muscomorpha</taxon>
        <taxon>Tephritoidea</taxon>
        <taxon>Tephritidae</taxon>
        <taxon>Bactrocera</taxon>
        <taxon>Bactrocera</taxon>
    </lineage>
</organism>
<dbReference type="Pfam" id="PF04614">
    <property type="entry name" value="Pex19"/>
    <property type="match status" value="1"/>
</dbReference>
<comment type="similarity">
    <text evidence="1">Belongs to the peroxin-19 family.</text>
</comment>
<dbReference type="EMBL" id="GAKP01001592">
    <property type="protein sequence ID" value="JAC57360.1"/>
    <property type="molecule type" value="Transcribed_RNA"/>
</dbReference>
<gene>
    <name evidence="4" type="primary">PEX19</name>
    <name evidence="6" type="synonym">LOC105224401</name>
</gene>
<dbReference type="PANTHER" id="PTHR12774:SF2">
    <property type="entry name" value="PEROXISOMAL BIOGENESIS FACTOR 19"/>
    <property type="match status" value="1"/>
</dbReference>